<evidence type="ECO:0000259" key="1">
    <source>
        <dbReference type="PROSITE" id="PS51186"/>
    </source>
</evidence>
<evidence type="ECO:0000313" key="2">
    <source>
        <dbReference type="EMBL" id="ETW92098.1"/>
    </source>
</evidence>
<accession>W4L1Y4</accession>
<sequence length="162" mass="18408">MGRQVTVGGIHAVCTRPEYRRRGYFRQVMTEALDYCESRYETLLLYTAQPELYEPFGFRELGEHLFTASRSAARGREGFRQLNLNDPNDLRLAERLLAAREPVSNTVGVVNEIGLFGFNEDHRPLYYAEDLEIIVCVEFDGSRLKLFDVVGAGALGDSYAFN</sequence>
<dbReference type="CDD" id="cd04301">
    <property type="entry name" value="NAT_SF"/>
    <property type="match status" value="1"/>
</dbReference>
<keyword evidence="3" id="KW-1185">Reference proteome</keyword>
<name>W4L1Y4_ENTF1</name>
<evidence type="ECO:0000313" key="3">
    <source>
        <dbReference type="Proteomes" id="UP000019141"/>
    </source>
</evidence>
<reference evidence="2 3" key="1">
    <citation type="journal article" date="2014" name="Nature">
        <title>An environmental bacterial taxon with a large and distinct metabolic repertoire.</title>
        <authorList>
            <person name="Wilson M.C."/>
            <person name="Mori T."/>
            <person name="Ruckert C."/>
            <person name="Uria A.R."/>
            <person name="Helf M.J."/>
            <person name="Takada K."/>
            <person name="Gernert C."/>
            <person name="Steffens U.A."/>
            <person name="Heycke N."/>
            <person name="Schmitt S."/>
            <person name="Rinke C."/>
            <person name="Helfrich E.J."/>
            <person name="Brachmann A.O."/>
            <person name="Gurgui C."/>
            <person name="Wakimoto T."/>
            <person name="Kracht M."/>
            <person name="Crusemann M."/>
            <person name="Hentschel U."/>
            <person name="Abe I."/>
            <person name="Matsunaga S."/>
            <person name="Kalinowski J."/>
            <person name="Takeyama H."/>
            <person name="Piel J."/>
        </authorList>
    </citation>
    <scope>NUCLEOTIDE SEQUENCE [LARGE SCALE GENOMIC DNA]</scope>
    <source>
        <strain evidence="3">TSY1</strain>
    </source>
</reference>
<dbReference type="Pfam" id="PF13527">
    <property type="entry name" value="Acetyltransf_9"/>
    <property type="match status" value="1"/>
</dbReference>
<proteinExistence type="predicted"/>
<dbReference type="EMBL" id="AZHW01001666">
    <property type="protein sequence ID" value="ETW92098.1"/>
    <property type="molecule type" value="Genomic_DNA"/>
</dbReference>
<dbReference type="HOGENOM" id="CLU_1638881_0_0_7"/>
<dbReference type="InterPro" id="IPR016181">
    <property type="entry name" value="Acyl_CoA_acyltransferase"/>
</dbReference>
<dbReference type="Gene3D" id="3.40.630.30">
    <property type="match status" value="1"/>
</dbReference>
<dbReference type="InterPro" id="IPR000182">
    <property type="entry name" value="GNAT_dom"/>
</dbReference>
<dbReference type="PROSITE" id="PS51186">
    <property type="entry name" value="GNAT"/>
    <property type="match status" value="1"/>
</dbReference>
<dbReference type="GO" id="GO:0016747">
    <property type="term" value="F:acyltransferase activity, transferring groups other than amino-acyl groups"/>
    <property type="evidence" value="ECO:0007669"/>
    <property type="project" value="InterPro"/>
</dbReference>
<protein>
    <recommendedName>
        <fullName evidence="1">N-acetyltransferase domain-containing protein</fullName>
    </recommendedName>
</protein>
<dbReference type="AlphaFoldDB" id="W4L1Y4"/>
<organism evidence="2 3">
    <name type="scientific">Entotheonella factor</name>
    <dbReference type="NCBI Taxonomy" id="1429438"/>
    <lineage>
        <taxon>Bacteria</taxon>
        <taxon>Pseudomonadati</taxon>
        <taxon>Nitrospinota/Tectimicrobiota group</taxon>
        <taxon>Candidatus Tectimicrobiota</taxon>
        <taxon>Candidatus Entotheonellia</taxon>
        <taxon>Candidatus Entotheonellales</taxon>
        <taxon>Candidatus Entotheonellaceae</taxon>
        <taxon>Candidatus Entotheonella</taxon>
    </lineage>
</organism>
<feature type="domain" description="N-acetyltransferase" evidence="1">
    <location>
        <begin position="1"/>
        <end position="85"/>
    </location>
</feature>
<gene>
    <name evidence="2" type="ORF">ETSY1_45175</name>
</gene>
<feature type="non-terminal residue" evidence="2">
    <location>
        <position position="162"/>
    </location>
</feature>
<dbReference type="SUPFAM" id="SSF55729">
    <property type="entry name" value="Acyl-CoA N-acyltransferases (Nat)"/>
    <property type="match status" value="1"/>
</dbReference>
<dbReference type="Proteomes" id="UP000019141">
    <property type="component" value="Unassembled WGS sequence"/>
</dbReference>
<comment type="caution">
    <text evidence="2">The sequence shown here is derived from an EMBL/GenBank/DDBJ whole genome shotgun (WGS) entry which is preliminary data.</text>
</comment>